<evidence type="ECO:0008006" key="4">
    <source>
        <dbReference type="Google" id="ProtNLM"/>
    </source>
</evidence>
<gene>
    <name evidence="2" type="ORF">GCM10025864_37560</name>
</gene>
<feature type="compositionally biased region" description="Basic and acidic residues" evidence="1">
    <location>
        <begin position="54"/>
        <end position="67"/>
    </location>
</feature>
<comment type="caution">
    <text evidence="2">The sequence shown here is derived from an EMBL/GenBank/DDBJ whole genome shotgun (WGS) entry which is preliminary data.</text>
</comment>
<protein>
    <recommendedName>
        <fullName evidence="4">WYL domain-containing protein</fullName>
    </recommendedName>
</protein>
<name>A0ABQ6I6Z8_9MICO</name>
<evidence type="ECO:0000256" key="1">
    <source>
        <dbReference type="SAM" id="MobiDB-lite"/>
    </source>
</evidence>
<feature type="compositionally biased region" description="Basic and acidic residues" evidence="1">
    <location>
        <begin position="85"/>
        <end position="94"/>
    </location>
</feature>
<sequence>MVGDAAVPVAGVGARDAQRGDGPAAERGGGVDGLACGDAGEPPPGAGAEVPGSLRDDDEVRVRDVAGREQAGVHGDGLEVAAEGLPDRDARVEPARLAQPGDGPGEGRGQRAAVGHDVDGARRTAAGLRRGVPRPGEDGGQGGVQVGDDDGQPVQVVGVAQEVVVRRLLLVDAEDEGLQRRVPGLDEVAGAGRRVCGEVVGGGDDERVPTRPEAAAQRADVEQDPGAGRRLTHQTRVRERPDVPLDDVVGGLPRVVPGQPDRHLERAGPAPPVRHHRPGAPRDHTATLQATTVVPMPSQIPPAERLLNLVIALVNAPSSMSKQQVRASVAGYGDAPSPDAFERMFERDKDTLRELGIPVLTVDAGGHSDDVGYRVDLDAYTLAPVDLTSAELGVLSLAAQFWQDKTLRTDTARALTKLRAAGRGTRARATRARTPSRA</sequence>
<accession>A0ABQ6I6Z8</accession>
<dbReference type="EMBL" id="BSUK01000001">
    <property type="protein sequence ID" value="GMA25997.1"/>
    <property type="molecule type" value="Genomic_DNA"/>
</dbReference>
<feature type="region of interest" description="Disordered" evidence="1">
    <location>
        <begin position="1"/>
        <end position="151"/>
    </location>
</feature>
<feature type="region of interest" description="Disordered" evidence="1">
    <location>
        <begin position="200"/>
        <end position="281"/>
    </location>
</feature>
<feature type="compositionally biased region" description="Low complexity" evidence="1">
    <location>
        <begin position="35"/>
        <end position="52"/>
    </location>
</feature>
<feature type="compositionally biased region" description="Low complexity" evidence="1">
    <location>
        <begin position="123"/>
        <end position="134"/>
    </location>
</feature>
<proteinExistence type="predicted"/>
<evidence type="ECO:0000313" key="3">
    <source>
        <dbReference type="Proteomes" id="UP001157091"/>
    </source>
</evidence>
<organism evidence="2 3">
    <name type="scientific">Luteimicrobium album</name>
    <dbReference type="NCBI Taxonomy" id="1054550"/>
    <lineage>
        <taxon>Bacteria</taxon>
        <taxon>Bacillati</taxon>
        <taxon>Actinomycetota</taxon>
        <taxon>Actinomycetes</taxon>
        <taxon>Micrococcales</taxon>
        <taxon>Luteimicrobium</taxon>
    </lineage>
</organism>
<evidence type="ECO:0000313" key="2">
    <source>
        <dbReference type="EMBL" id="GMA25997.1"/>
    </source>
</evidence>
<reference evidence="3" key="1">
    <citation type="journal article" date="2019" name="Int. J. Syst. Evol. Microbiol.">
        <title>The Global Catalogue of Microorganisms (GCM) 10K type strain sequencing project: providing services to taxonomists for standard genome sequencing and annotation.</title>
        <authorList>
            <consortium name="The Broad Institute Genomics Platform"/>
            <consortium name="The Broad Institute Genome Sequencing Center for Infectious Disease"/>
            <person name="Wu L."/>
            <person name="Ma J."/>
        </authorList>
    </citation>
    <scope>NUCLEOTIDE SEQUENCE [LARGE SCALE GENOMIC DNA]</scope>
    <source>
        <strain evidence="3">NBRC 106348</strain>
    </source>
</reference>
<feature type="compositionally biased region" description="Low complexity" evidence="1">
    <location>
        <begin position="1"/>
        <end position="14"/>
    </location>
</feature>
<dbReference type="Proteomes" id="UP001157091">
    <property type="component" value="Unassembled WGS sequence"/>
</dbReference>
<keyword evidence="3" id="KW-1185">Reference proteome</keyword>